<comment type="caution">
    <text evidence="2">The sequence shown here is derived from an EMBL/GenBank/DDBJ whole genome shotgun (WGS) entry which is preliminary data.</text>
</comment>
<proteinExistence type="predicted"/>
<keyword evidence="3" id="KW-1185">Reference proteome</keyword>
<feature type="region of interest" description="Disordered" evidence="1">
    <location>
        <begin position="128"/>
        <end position="148"/>
    </location>
</feature>
<evidence type="ECO:0000313" key="3">
    <source>
        <dbReference type="Proteomes" id="UP001360953"/>
    </source>
</evidence>
<dbReference type="Proteomes" id="UP001360953">
    <property type="component" value="Unassembled WGS sequence"/>
</dbReference>
<dbReference type="EMBL" id="JBBPEH010000006">
    <property type="protein sequence ID" value="KAK7537287.1"/>
    <property type="molecule type" value="Genomic_DNA"/>
</dbReference>
<evidence type="ECO:0000313" key="2">
    <source>
        <dbReference type="EMBL" id="KAK7537287.1"/>
    </source>
</evidence>
<reference evidence="2 3" key="1">
    <citation type="submission" date="2024-04" db="EMBL/GenBank/DDBJ databases">
        <title>Phyllosticta paracitricarpa is synonymous to the EU quarantine fungus P. citricarpa based on phylogenomic analyses.</title>
        <authorList>
            <consortium name="Lawrence Berkeley National Laboratory"/>
            <person name="Van ingen-buijs V.A."/>
            <person name="Van westerhoven A.C."/>
            <person name="Haridas S."/>
            <person name="Skiadas P."/>
            <person name="Martin F."/>
            <person name="Groenewald J.Z."/>
            <person name="Crous P.W."/>
            <person name="Seidl M.F."/>
        </authorList>
    </citation>
    <scope>NUCLEOTIDE SEQUENCE [LARGE SCALE GENOMIC DNA]</scope>
    <source>
        <strain evidence="2 3">CPC 17464</strain>
    </source>
</reference>
<gene>
    <name evidence="2" type="ORF">J3D65DRAFT_374633</name>
</gene>
<dbReference type="GeneID" id="92028635"/>
<dbReference type="RefSeq" id="XP_066655438.1">
    <property type="nucleotide sequence ID" value="XM_066795729.1"/>
</dbReference>
<feature type="region of interest" description="Disordered" evidence="1">
    <location>
        <begin position="23"/>
        <end position="46"/>
    </location>
</feature>
<protein>
    <submittedName>
        <fullName evidence="2">Uncharacterized protein</fullName>
    </submittedName>
</protein>
<sequence length="294" mass="33302">MTDGRIHRHGRIYLFLSANGQRDNIPPSSLGKGPQRRPRSPFSDTSYSRLLPKLTFSASVGLRSLYACHHRPRRLQGYSEREGAAHSRRPYVFRPVEDAMTCELQELYDFPAWFSLLPWSQRDCPGYLPEHRQRRPSPTSPSSAQDAEISHVDQISAQNLWGALLSRRNTTDLLPLGNRFSRLLFLSLFYTIHRIYAFLYFQSRYVMLFCASCAKGPGHLRHPVTCVSAATSFACGRDANTTPATENSAPAYVCASCPGVYPPSRRPLTNTRTRWNATRPATARLPQCRFLLLP</sequence>
<evidence type="ECO:0000256" key="1">
    <source>
        <dbReference type="SAM" id="MobiDB-lite"/>
    </source>
</evidence>
<accession>A0ABR1LU29</accession>
<name>A0ABR1LU29_9PEZI</name>
<organism evidence="2 3">
    <name type="scientific">Phyllosticta citribraziliensis</name>
    <dbReference type="NCBI Taxonomy" id="989973"/>
    <lineage>
        <taxon>Eukaryota</taxon>
        <taxon>Fungi</taxon>
        <taxon>Dikarya</taxon>
        <taxon>Ascomycota</taxon>
        <taxon>Pezizomycotina</taxon>
        <taxon>Dothideomycetes</taxon>
        <taxon>Dothideomycetes incertae sedis</taxon>
        <taxon>Botryosphaeriales</taxon>
        <taxon>Phyllostictaceae</taxon>
        <taxon>Phyllosticta</taxon>
    </lineage>
</organism>